<comment type="caution">
    <text evidence="2">The sequence shown here is derived from an EMBL/GenBank/DDBJ whole genome shotgun (WGS) entry which is preliminary data.</text>
</comment>
<feature type="domain" description="Cysteine-rich" evidence="1">
    <location>
        <begin position="130"/>
        <end position="213"/>
    </location>
</feature>
<dbReference type="PANTHER" id="PTHR30296">
    <property type="entry name" value="UNCHARACTERIZED PROTEIN YKGE"/>
    <property type="match status" value="1"/>
</dbReference>
<evidence type="ECO:0000313" key="2">
    <source>
        <dbReference type="EMBL" id="KRK37166.1"/>
    </source>
</evidence>
<name>A0A0R1GTD7_9LACO</name>
<dbReference type="PATRIC" id="fig|1423726.3.peg.2994"/>
<protein>
    <submittedName>
        <fullName evidence="2">Fe-S oxidoreductase</fullName>
    </submittedName>
</protein>
<gene>
    <name evidence="2" type="ORF">FC07_GL002882</name>
</gene>
<dbReference type="PANTHER" id="PTHR30296:SF0">
    <property type="entry name" value="LACTATE UTILIZATION PROTEIN A"/>
    <property type="match status" value="1"/>
</dbReference>
<dbReference type="InterPro" id="IPR004017">
    <property type="entry name" value="Cys_rich_dom"/>
</dbReference>
<dbReference type="AlphaFoldDB" id="A0A0R1GTD7"/>
<dbReference type="Pfam" id="PF02754">
    <property type="entry name" value="CCG"/>
    <property type="match status" value="2"/>
</dbReference>
<proteinExistence type="predicted"/>
<dbReference type="GO" id="GO:0016491">
    <property type="term" value="F:oxidoreductase activity"/>
    <property type="evidence" value="ECO:0007669"/>
    <property type="project" value="UniProtKB-ARBA"/>
</dbReference>
<accession>A0A0R1GTD7</accession>
<dbReference type="EMBL" id="AZDA01000054">
    <property type="protein sequence ID" value="KRK37166.1"/>
    <property type="molecule type" value="Genomic_DNA"/>
</dbReference>
<organism evidence="2 3">
    <name type="scientific">Loigolactobacillus bifermentans DSM 20003</name>
    <dbReference type="NCBI Taxonomy" id="1423726"/>
    <lineage>
        <taxon>Bacteria</taxon>
        <taxon>Bacillati</taxon>
        <taxon>Bacillota</taxon>
        <taxon>Bacilli</taxon>
        <taxon>Lactobacillales</taxon>
        <taxon>Lactobacillaceae</taxon>
        <taxon>Loigolactobacillus</taxon>
    </lineage>
</organism>
<dbReference type="GO" id="GO:0005829">
    <property type="term" value="C:cytosol"/>
    <property type="evidence" value="ECO:0007669"/>
    <property type="project" value="TreeGrafter"/>
</dbReference>
<evidence type="ECO:0000259" key="1">
    <source>
        <dbReference type="Pfam" id="PF02754"/>
    </source>
</evidence>
<keyword evidence="3" id="KW-1185">Reference proteome</keyword>
<feature type="domain" description="Cysteine-rich" evidence="1">
    <location>
        <begin position="3"/>
        <end position="76"/>
    </location>
</feature>
<reference evidence="2 3" key="1">
    <citation type="journal article" date="2015" name="Genome Announc.">
        <title>Expanding the biotechnology potential of lactobacilli through comparative genomics of 213 strains and associated genera.</title>
        <authorList>
            <person name="Sun Z."/>
            <person name="Harris H.M."/>
            <person name="McCann A."/>
            <person name="Guo C."/>
            <person name="Argimon S."/>
            <person name="Zhang W."/>
            <person name="Yang X."/>
            <person name="Jeffery I.B."/>
            <person name="Cooney J.C."/>
            <person name="Kagawa T.F."/>
            <person name="Liu W."/>
            <person name="Song Y."/>
            <person name="Salvetti E."/>
            <person name="Wrobel A."/>
            <person name="Rasinkangas P."/>
            <person name="Parkhill J."/>
            <person name="Rea M.C."/>
            <person name="O'Sullivan O."/>
            <person name="Ritari J."/>
            <person name="Douillard F.P."/>
            <person name="Paul Ross R."/>
            <person name="Yang R."/>
            <person name="Briner A.E."/>
            <person name="Felis G.E."/>
            <person name="de Vos W.M."/>
            <person name="Barrangou R."/>
            <person name="Klaenhammer T.R."/>
            <person name="Caufield P.W."/>
            <person name="Cui Y."/>
            <person name="Zhang H."/>
            <person name="O'Toole P.W."/>
        </authorList>
    </citation>
    <scope>NUCLEOTIDE SEQUENCE [LARGE SCALE GENOMIC DNA]</scope>
    <source>
        <strain evidence="2 3">DSM 20003</strain>
    </source>
</reference>
<evidence type="ECO:0000313" key="3">
    <source>
        <dbReference type="Proteomes" id="UP000051461"/>
    </source>
</evidence>
<dbReference type="Proteomes" id="UP000051461">
    <property type="component" value="Unassembled WGS sequence"/>
</dbReference>
<sequence length="261" mass="28839">MLDLMFPKVGQDMVDVLERLGCTIQVPSDQICCGQPTYNSGYVEASWPVLHNQIDAFADVDCDYIVSPVGSCTGILKEYPTLLEDDPTDPDGYYMKQAKILAAKTYEFSQFIWRVLGIADCGAQLDGVATYHRSCHMTRILGERETPFWLLEHVNGLEMRPLNGLQYCCGFGGTFSVKEPSISQLMVTEKVENIEKTGAEILVSCDPGCLMNIGGRFNRLGKPIKIMHLAEVLNTNVDPSRIRKVSEVPAPTPAPAEVDLS</sequence>
<dbReference type="STRING" id="1423726.FC07_GL002882"/>